<feature type="domain" description="Transcription factor TFIIB cyclin-like" evidence="5">
    <location>
        <begin position="113"/>
        <end position="199"/>
    </location>
</feature>
<sequence length="324" mass="35747">MSDAVNARDKALSRRKRLQCVDCGDKGLIVIDHAEGNQICVNCGRVAEVVLISDQQEWRNFNSESSGGATNERSRVGEVNDVWLDGVNSTTFIGGSRRMQQIQNLVGNYENSDKQLKSAFAMLRHIGDSIGINDIVMERGKEILKELNDISQLKGRVNALNILSVIYLGGREVGVCRTLKELAIYDSKLSQKDIGRAINRIKRLLPTRGNAVVEDTAQLIPRFCSVLRLSNKIASLCEYVAGRAVLILRTSHRTTSLAAAVIYFVVQLVAGADPNAKIPTIMQISEVCGASETTIKSTYKELVNINHRILPPNFNYEQPTAGIY</sequence>
<gene>
    <name evidence="7" type="ORF">X943_003143</name>
</gene>
<keyword evidence="1" id="KW-0677">Repeat</keyword>
<dbReference type="GO" id="GO:0070897">
    <property type="term" value="P:transcription preinitiation complex assembly"/>
    <property type="evidence" value="ECO:0007669"/>
    <property type="project" value="InterPro"/>
</dbReference>
<dbReference type="InterPro" id="IPR013150">
    <property type="entry name" value="TFIIB_cyclin"/>
</dbReference>
<proteinExistence type="predicted"/>
<reference evidence="7" key="2">
    <citation type="submission" date="2021-05" db="EMBL/GenBank/DDBJ databases">
        <authorList>
            <person name="Pain A."/>
        </authorList>
    </citation>
    <scope>NUCLEOTIDE SEQUENCE</scope>
    <source>
        <strain evidence="7">1802A</strain>
    </source>
</reference>
<dbReference type="Gene3D" id="1.10.472.10">
    <property type="entry name" value="Cyclin-like"/>
    <property type="match status" value="1"/>
</dbReference>
<dbReference type="EMBL" id="JAHBMH010000033">
    <property type="protein sequence ID" value="KAK1937590.1"/>
    <property type="molecule type" value="Genomic_DNA"/>
</dbReference>
<keyword evidence="2" id="KW-0805">Transcription regulation</keyword>
<keyword evidence="3" id="KW-0804">Transcription</keyword>
<evidence type="ECO:0000313" key="7">
    <source>
        <dbReference type="EMBL" id="KAK1937590.1"/>
    </source>
</evidence>
<comment type="caution">
    <text evidence="7">The sequence shown here is derived from an EMBL/GenBank/DDBJ whole genome shotgun (WGS) entry which is preliminary data.</text>
</comment>
<evidence type="ECO:0000256" key="2">
    <source>
        <dbReference type="ARBA" id="ARBA00023015"/>
    </source>
</evidence>
<dbReference type="InterPro" id="IPR000812">
    <property type="entry name" value="TFIIB"/>
</dbReference>
<organism evidence="7 8">
    <name type="scientific">Babesia divergens</name>
    <dbReference type="NCBI Taxonomy" id="32595"/>
    <lineage>
        <taxon>Eukaryota</taxon>
        <taxon>Sar</taxon>
        <taxon>Alveolata</taxon>
        <taxon>Apicomplexa</taxon>
        <taxon>Aconoidasida</taxon>
        <taxon>Piroplasmida</taxon>
        <taxon>Babesiidae</taxon>
        <taxon>Babesia</taxon>
    </lineage>
</organism>
<dbReference type="PANTHER" id="PTHR11618">
    <property type="entry name" value="TRANSCRIPTION INITIATION FACTOR IIB-RELATED"/>
    <property type="match status" value="1"/>
</dbReference>
<evidence type="ECO:0000256" key="1">
    <source>
        <dbReference type="ARBA" id="ARBA00022737"/>
    </source>
</evidence>
<dbReference type="Pfam" id="PF08271">
    <property type="entry name" value="Zn_Ribbon_TF"/>
    <property type="match status" value="1"/>
</dbReference>
<accession>A0AAD9GFS2</accession>
<keyword evidence="8" id="KW-1185">Reference proteome</keyword>
<evidence type="ECO:0000313" key="8">
    <source>
        <dbReference type="Proteomes" id="UP001195914"/>
    </source>
</evidence>
<dbReference type="Proteomes" id="UP001195914">
    <property type="component" value="Unassembled WGS sequence"/>
</dbReference>
<dbReference type="AlphaFoldDB" id="A0AAD9GFS2"/>
<protein>
    <recommendedName>
        <fullName evidence="4">General transcription factor TFIIB</fullName>
    </recommendedName>
</protein>
<evidence type="ECO:0000259" key="5">
    <source>
        <dbReference type="Pfam" id="PF00382"/>
    </source>
</evidence>
<dbReference type="Gene3D" id="1.10.472.170">
    <property type="match status" value="1"/>
</dbReference>
<dbReference type="Pfam" id="PF00382">
    <property type="entry name" value="TFIIB"/>
    <property type="match status" value="1"/>
</dbReference>
<dbReference type="SUPFAM" id="SSF57783">
    <property type="entry name" value="Zinc beta-ribbon"/>
    <property type="match status" value="1"/>
</dbReference>
<dbReference type="InterPro" id="IPR013137">
    <property type="entry name" value="Znf_TFIIB"/>
</dbReference>
<dbReference type="GO" id="GO:0017025">
    <property type="term" value="F:TBP-class protein binding"/>
    <property type="evidence" value="ECO:0007669"/>
    <property type="project" value="InterPro"/>
</dbReference>
<dbReference type="PANTHER" id="PTHR11618:SF13">
    <property type="entry name" value="TRANSCRIPTION INITIATION FACTOR IIB"/>
    <property type="match status" value="1"/>
</dbReference>
<dbReference type="InterPro" id="IPR036915">
    <property type="entry name" value="Cyclin-like_sf"/>
</dbReference>
<name>A0AAD9GFS2_BABDI</name>
<reference evidence="7" key="1">
    <citation type="journal article" date="2014" name="Nucleic Acids Res.">
        <title>The evolutionary dynamics of variant antigen genes in Babesia reveal a history of genomic innovation underlying host-parasite interaction.</title>
        <authorList>
            <person name="Jackson A.P."/>
            <person name="Otto T.D."/>
            <person name="Darby A."/>
            <person name="Ramaprasad A."/>
            <person name="Xia D."/>
            <person name="Echaide I.E."/>
            <person name="Farber M."/>
            <person name="Gahlot S."/>
            <person name="Gamble J."/>
            <person name="Gupta D."/>
            <person name="Gupta Y."/>
            <person name="Jackson L."/>
            <person name="Malandrin L."/>
            <person name="Malas T.B."/>
            <person name="Moussa E."/>
            <person name="Nair M."/>
            <person name="Reid A.J."/>
            <person name="Sanders M."/>
            <person name="Sharma J."/>
            <person name="Tracey A."/>
            <person name="Quail M.A."/>
            <person name="Weir W."/>
            <person name="Wastling J.M."/>
            <person name="Hall N."/>
            <person name="Willadsen P."/>
            <person name="Lingelbach K."/>
            <person name="Shiels B."/>
            <person name="Tait A."/>
            <person name="Berriman M."/>
            <person name="Allred D.R."/>
            <person name="Pain A."/>
        </authorList>
    </citation>
    <scope>NUCLEOTIDE SEQUENCE</scope>
    <source>
        <strain evidence="7">1802A</strain>
    </source>
</reference>
<feature type="domain" description="TFIIB-type" evidence="6">
    <location>
        <begin position="19"/>
        <end position="61"/>
    </location>
</feature>
<evidence type="ECO:0000256" key="4">
    <source>
        <dbReference type="ARBA" id="ARBA00031706"/>
    </source>
</evidence>
<dbReference type="PRINTS" id="PR00685">
    <property type="entry name" value="TIFACTORIIB"/>
</dbReference>
<dbReference type="GO" id="GO:0097550">
    <property type="term" value="C:transcription preinitiation complex"/>
    <property type="evidence" value="ECO:0007669"/>
    <property type="project" value="TreeGrafter"/>
</dbReference>
<evidence type="ECO:0000256" key="3">
    <source>
        <dbReference type="ARBA" id="ARBA00023163"/>
    </source>
</evidence>
<dbReference type="GO" id="GO:0005634">
    <property type="term" value="C:nucleus"/>
    <property type="evidence" value="ECO:0007669"/>
    <property type="project" value="TreeGrafter"/>
</dbReference>
<evidence type="ECO:0000259" key="6">
    <source>
        <dbReference type="Pfam" id="PF08271"/>
    </source>
</evidence>
<dbReference type="SUPFAM" id="SSF47954">
    <property type="entry name" value="Cyclin-like"/>
    <property type="match status" value="2"/>
</dbReference>